<dbReference type="Proteomes" id="UP001143480">
    <property type="component" value="Unassembled WGS sequence"/>
</dbReference>
<proteinExistence type="predicted"/>
<dbReference type="RefSeq" id="WP_261964794.1">
    <property type="nucleotide sequence ID" value="NZ_BAAAXA010000001.1"/>
</dbReference>
<name>A0A9W6KNU3_9ACTN</name>
<organism evidence="1 2">
    <name type="scientific">Dactylosporangium matsuzakiense</name>
    <dbReference type="NCBI Taxonomy" id="53360"/>
    <lineage>
        <taxon>Bacteria</taxon>
        <taxon>Bacillati</taxon>
        <taxon>Actinomycetota</taxon>
        <taxon>Actinomycetes</taxon>
        <taxon>Micromonosporales</taxon>
        <taxon>Micromonosporaceae</taxon>
        <taxon>Dactylosporangium</taxon>
    </lineage>
</organism>
<evidence type="ECO:0000313" key="1">
    <source>
        <dbReference type="EMBL" id="GLL03575.1"/>
    </source>
</evidence>
<comment type="caution">
    <text evidence="1">The sequence shown here is derived from an EMBL/GenBank/DDBJ whole genome shotgun (WGS) entry which is preliminary data.</text>
</comment>
<reference evidence="1" key="2">
    <citation type="submission" date="2023-01" db="EMBL/GenBank/DDBJ databases">
        <authorList>
            <person name="Sun Q."/>
            <person name="Evtushenko L."/>
        </authorList>
    </citation>
    <scope>NUCLEOTIDE SEQUENCE</scope>
    <source>
        <strain evidence="1">VKM Ac-1321</strain>
    </source>
</reference>
<sequence length="193" mass="21073">MPYRWELRTDGPARPWPDAADRLVATITALARTFPGEAGPLRLTPAGSLSVGRGRIWLAWHDPGGDRTQLRVGTKPQLNPVLEERLPDVSALVAELGRLWRADYAWIDMPHVRRAWNRPRPGHPVFSLATWLATAAAHTDTTGLDVDTTDTPDGRLIVLRRPAAAIGNDEEGTLSGGRALVEALTARTTRQAA</sequence>
<accession>A0A9W6KNU3</accession>
<gene>
    <name evidence="1" type="ORF">GCM10017581_053210</name>
</gene>
<dbReference type="AlphaFoldDB" id="A0A9W6KNU3"/>
<reference evidence="1" key="1">
    <citation type="journal article" date="2014" name="Int. J. Syst. Evol. Microbiol.">
        <title>Complete genome sequence of Corynebacterium casei LMG S-19264T (=DSM 44701T), isolated from a smear-ripened cheese.</title>
        <authorList>
            <consortium name="US DOE Joint Genome Institute (JGI-PGF)"/>
            <person name="Walter F."/>
            <person name="Albersmeier A."/>
            <person name="Kalinowski J."/>
            <person name="Ruckert C."/>
        </authorList>
    </citation>
    <scope>NUCLEOTIDE SEQUENCE</scope>
    <source>
        <strain evidence="1">VKM Ac-1321</strain>
    </source>
</reference>
<keyword evidence="2" id="KW-1185">Reference proteome</keyword>
<evidence type="ECO:0000313" key="2">
    <source>
        <dbReference type="Proteomes" id="UP001143480"/>
    </source>
</evidence>
<protein>
    <submittedName>
        <fullName evidence="1">Uncharacterized protein</fullName>
    </submittedName>
</protein>
<dbReference type="EMBL" id="BSFP01000035">
    <property type="protein sequence ID" value="GLL03575.1"/>
    <property type="molecule type" value="Genomic_DNA"/>
</dbReference>